<feature type="region of interest" description="Disordered" evidence="6">
    <location>
        <begin position="1"/>
        <end position="22"/>
    </location>
</feature>
<dbReference type="PROSITE" id="PS50977">
    <property type="entry name" value="HTH_TETR_2"/>
    <property type="match status" value="1"/>
</dbReference>
<dbReference type="InterPro" id="IPR036271">
    <property type="entry name" value="Tet_transcr_reg_TetR-rel_C_sf"/>
</dbReference>
<keyword evidence="2" id="KW-0805">Transcription regulation</keyword>
<evidence type="ECO:0000256" key="6">
    <source>
        <dbReference type="SAM" id="MobiDB-lite"/>
    </source>
</evidence>
<dbReference type="GO" id="GO:0000976">
    <property type="term" value="F:transcription cis-regulatory region binding"/>
    <property type="evidence" value="ECO:0007669"/>
    <property type="project" value="TreeGrafter"/>
</dbReference>
<evidence type="ECO:0000313" key="8">
    <source>
        <dbReference type="EMBL" id="QMT01723.1"/>
    </source>
</evidence>
<feature type="DNA-binding region" description="H-T-H motif" evidence="5">
    <location>
        <begin position="47"/>
        <end position="66"/>
    </location>
</feature>
<gene>
    <name evidence="8" type="ORF">H1R19_00465</name>
</gene>
<dbReference type="PROSITE" id="PS01081">
    <property type="entry name" value="HTH_TETR_1"/>
    <property type="match status" value="1"/>
</dbReference>
<keyword evidence="9" id="KW-1185">Reference proteome</keyword>
<dbReference type="AlphaFoldDB" id="A0A7D7LRM9"/>
<keyword evidence="4" id="KW-0804">Transcription</keyword>
<dbReference type="EMBL" id="CP059491">
    <property type="protein sequence ID" value="QMT01723.1"/>
    <property type="molecule type" value="Genomic_DNA"/>
</dbReference>
<evidence type="ECO:0000259" key="7">
    <source>
        <dbReference type="PROSITE" id="PS50977"/>
    </source>
</evidence>
<evidence type="ECO:0000256" key="2">
    <source>
        <dbReference type="ARBA" id="ARBA00023015"/>
    </source>
</evidence>
<name>A0A7D7LRM9_9ACTN</name>
<evidence type="ECO:0000256" key="4">
    <source>
        <dbReference type="ARBA" id="ARBA00023163"/>
    </source>
</evidence>
<proteinExistence type="predicted"/>
<accession>A0A7D7LRM9</accession>
<feature type="compositionally biased region" description="Basic residues" evidence="6">
    <location>
        <begin position="1"/>
        <end position="10"/>
    </location>
</feature>
<dbReference type="InterPro" id="IPR023772">
    <property type="entry name" value="DNA-bd_HTH_TetR-type_CS"/>
</dbReference>
<dbReference type="PANTHER" id="PTHR30055">
    <property type="entry name" value="HTH-TYPE TRANSCRIPTIONAL REGULATOR RUTR"/>
    <property type="match status" value="1"/>
</dbReference>
<evidence type="ECO:0000256" key="1">
    <source>
        <dbReference type="ARBA" id="ARBA00022491"/>
    </source>
</evidence>
<dbReference type="SUPFAM" id="SSF46689">
    <property type="entry name" value="Homeodomain-like"/>
    <property type="match status" value="1"/>
</dbReference>
<dbReference type="SUPFAM" id="SSF48498">
    <property type="entry name" value="Tetracyclin repressor-like, C-terminal domain"/>
    <property type="match status" value="1"/>
</dbReference>
<dbReference type="Gene3D" id="1.10.10.60">
    <property type="entry name" value="Homeodomain-like"/>
    <property type="match status" value="1"/>
</dbReference>
<dbReference type="PRINTS" id="PR00455">
    <property type="entry name" value="HTHTETR"/>
</dbReference>
<dbReference type="GO" id="GO:0003700">
    <property type="term" value="F:DNA-binding transcription factor activity"/>
    <property type="evidence" value="ECO:0007669"/>
    <property type="project" value="TreeGrafter"/>
</dbReference>
<organism evidence="8 9">
    <name type="scientific">Gordonia jinghuaiqii</name>
    <dbReference type="NCBI Taxonomy" id="2758710"/>
    <lineage>
        <taxon>Bacteria</taxon>
        <taxon>Bacillati</taxon>
        <taxon>Actinomycetota</taxon>
        <taxon>Actinomycetes</taxon>
        <taxon>Mycobacteriales</taxon>
        <taxon>Gordoniaceae</taxon>
        <taxon>Gordonia</taxon>
    </lineage>
</organism>
<feature type="domain" description="HTH tetR-type" evidence="7">
    <location>
        <begin position="24"/>
        <end position="84"/>
    </location>
</feature>
<dbReference type="InterPro" id="IPR050109">
    <property type="entry name" value="HTH-type_TetR-like_transc_reg"/>
</dbReference>
<dbReference type="Pfam" id="PF17932">
    <property type="entry name" value="TetR_C_24"/>
    <property type="match status" value="1"/>
</dbReference>
<dbReference type="InterPro" id="IPR001647">
    <property type="entry name" value="HTH_TetR"/>
</dbReference>
<reference evidence="9" key="1">
    <citation type="submission" date="2020-07" db="EMBL/GenBank/DDBJ databases">
        <title>novel species isolated from the respiratory tract of Marmot.</title>
        <authorList>
            <person name="Zhang G."/>
        </authorList>
    </citation>
    <scope>NUCLEOTIDE SEQUENCE [LARGE SCALE GENOMIC DNA]</scope>
    <source>
        <strain evidence="9">686</strain>
    </source>
</reference>
<dbReference type="Proteomes" id="UP000515663">
    <property type="component" value="Chromosome"/>
</dbReference>
<keyword evidence="3 5" id="KW-0238">DNA-binding</keyword>
<protein>
    <submittedName>
        <fullName evidence="8">TetR/AcrR family transcriptional regulator</fullName>
    </submittedName>
</protein>
<evidence type="ECO:0000256" key="3">
    <source>
        <dbReference type="ARBA" id="ARBA00023125"/>
    </source>
</evidence>
<evidence type="ECO:0000313" key="9">
    <source>
        <dbReference type="Proteomes" id="UP000515663"/>
    </source>
</evidence>
<dbReference type="RefSeq" id="WP_188330682.1">
    <property type="nucleotide sequence ID" value="NZ_CP059491.1"/>
</dbReference>
<evidence type="ECO:0000256" key="5">
    <source>
        <dbReference type="PROSITE-ProRule" id="PRU00335"/>
    </source>
</evidence>
<dbReference type="InterPro" id="IPR009057">
    <property type="entry name" value="Homeodomain-like_sf"/>
</dbReference>
<dbReference type="KEGG" id="gji:H1R19_00465"/>
<dbReference type="InterPro" id="IPR041490">
    <property type="entry name" value="KstR2_TetR_C"/>
</dbReference>
<dbReference type="PANTHER" id="PTHR30055:SF175">
    <property type="entry name" value="HTH-TYPE TRANSCRIPTIONAL REPRESSOR KSTR2"/>
    <property type="match status" value="1"/>
</dbReference>
<dbReference type="Gene3D" id="1.10.357.10">
    <property type="entry name" value="Tetracycline Repressor, domain 2"/>
    <property type="match status" value="1"/>
</dbReference>
<dbReference type="Pfam" id="PF00440">
    <property type="entry name" value="TetR_N"/>
    <property type="match status" value="1"/>
</dbReference>
<keyword evidence="1" id="KW-0678">Repressor</keyword>
<sequence length="216" mass="24047">MATRQPRGKRAPSASATGRVRDPERARAALLKSAVTLFEQNGYAATSVQSVVDAAGLTKGAFYHHFDNKEDLLRRVHDEFIHYQLGRARAVMAEKDQDLATALRRLIVEALIEPMSIYKSETAVFLQERRFLAGRFFEEIERKRSEFEGIFVDVIARGIDEGRFRASGPPKVVAFGIIGMGAWSHVWLDLDGPLSTREIGETFADMVIDGLGVDPP</sequence>